<dbReference type="GO" id="GO:0004150">
    <property type="term" value="F:dihydroneopterin aldolase activity"/>
    <property type="evidence" value="ECO:0007669"/>
    <property type="project" value="UniProtKB-UniRule"/>
</dbReference>
<dbReference type="GO" id="GO:0046656">
    <property type="term" value="P:folic acid biosynthetic process"/>
    <property type="evidence" value="ECO:0007669"/>
    <property type="project" value="UniProtKB-UniRule"/>
</dbReference>
<evidence type="ECO:0000313" key="8">
    <source>
        <dbReference type="EMBL" id="SFR09099.1"/>
    </source>
</evidence>
<dbReference type="UniPathway" id="UPA00077">
    <property type="reaction ID" value="UER00154"/>
</dbReference>
<gene>
    <name evidence="8" type="ORF">SAMN05660706_1187</name>
</gene>
<dbReference type="EMBL" id="FOYM01000018">
    <property type="protein sequence ID" value="SFR09099.1"/>
    <property type="molecule type" value="Genomic_DNA"/>
</dbReference>
<comment type="catalytic activity">
    <reaction evidence="1 6">
        <text>7,8-dihydroneopterin = 6-hydroxymethyl-7,8-dihydropterin + glycolaldehyde</text>
        <dbReference type="Rhea" id="RHEA:10540"/>
        <dbReference type="ChEBI" id="CHEBI:17001"/>
        <dbReference type="ChEBI" id="CHEBI:17071"/>
        <dbReference type="ChEBI" id="CHEBI:44841"/>
        <dbReference type="EC" id="4.1.2.25"/>
    </reaction>
</comment>
<accession>A0A1I6DUF0</accession>
<evidence type="ECO:0000256" key="2">
    <source>
        <dbReference type="ARBA" id="ARBA00005013"/>
    </source>
</evidence>
<dbReference type="SUPFAM" id="SSF55620">
    <property type="entry name" value="Tetrahydrobiopterin biosynthesis enzymes-like"/>
    <property type="match status" value="1"/>
</dbReference>
<evidence type="ECO:0000256" key="6">
    <source>
        <dbReference type="RuleBase" id="RU362079"/>
    </source>
</evidence>
<evidence type="ECO:0000313" key="9">
    <source>
        <dbReference type="Proteomes" id="UP000199584"/>
    </source>
</evidence>
<dbReference type="OrthoDB" id="9808041at2"/>
<dbReference type="STRING" id="39060.SAMN05660706_1187"/>
<evidence type="ECO:0000256" key="1">
    <source>
        <dbReference type="ARBA" id="ARBA00001353"/>
    </source>
</evidence>
<comment type="similarity">
    <text evidence="3 6">Belongs to the DHNA family.</text>
</comment>
<dbReference type="InterPro" id="IPR006156">
    <property type="entry name" value="Dihydroneopterin_aldolase"/>
</dbReference>
<dbReference type="GO" id="GO:0046654">
    <property type="term" value="P:tetrahydrofolate biosynthetic process"/>
    <property type="evidence" value="ECO:0007669"/>
    <property type="project" value="UniProtKB-UniRule"/>
</dbReference>
<evidence type="ECO:0000256" key="5">
    <source>
        <dbReference type="ARBA" id="ARBA00023239"/>
    </source>
</evidence>
<dbReference type="PANTHER" id="PTHR42844:SF1">
    <property type="entry name" value="DIHYDRONEOPTERIN ALDOLASE 1-RELATED"/>
    <property type="match status" value="1"/>
</dbReference>
<comment type="function">
    <text evidence="6">Catalyzes the conversion of 7,8-dihydroneopterin to 6-hydroxymethyl-7,8-dihydropterin.</text>
</comment>
<reference evidence="9" key="1">
    <citation type="submission" date="2016-10" db="EMBL/GenBank/DDBJ databases">
        <authorList>
            <person name="Varghese N."/>
            <person name="Submissions S."/>
        </authorList>
    </citation>
    <scope>NUCLEOTIDE SEQUENCE [LARGE SCALE GENOMIC DNA]</scope>
    <source>
        <strain evidence="9">DSM 3669</strain>
    </source>
</reference>
<evidence type="ECO:0000256" key="3">
    <source>
        <dbReference type="ARBA" id="ARBA00005708"/>
    </source>
</evidence>
<organism evidence="8 9">
    <name type="scientific">Desulfoscipio geothermicus DSM 3669</name>
    <dbReference type="NCBI Taxonomy" id="1121426"/>
    <lineage>
        <taxon>Bacteria</taxon>
        <taxon>Bacillati</taxon>
        <taxon>Bacillota</taxon>
        <taxon>Clostridia</taxon>
        <taxon>Eubacteriales</taxon>
        <taxon>Desulfallaceae</taxon>
        <taxon>Desulfoscipio</taxon>
    </lineage>
</organism>
<dbReference type="InterPro" id="IPR006157">
    <property type="entry name" value="FolB_dom"/>
</dbReference>
<dbReference type="PANTHER" id="PTHR42844">
    <property type="entry name" value="DIHYDRONEOPTERIN ALDOLASE 1-RELATED"/>
    <property type="match status" value="1"/>
</dbReference>
<dbReference type="EC" id="4.1.2.25" evidence="6"/>
<evidence type="ECO:0000256" key="4">
    <source>
        <dbReference type="ARBA" id="ARBA00022909"/>
    </source>
</evidence>
<dbReference type="Pfam" id="PF02152">
    <property type="entry name" value="FolB"/>
    <property type="match status" value="1"/>
</dbReference>
<proteinExistence type="inferred from homology"/>
<dbReference type="SMART" id="SM00905">
    <property type="entry name" value="FolB"/>
    <property type="match status" value="1"/>
</dbReference>
<keyword evidence="9" id="KW-1185">Reference proteome</keyword>
<dbReference type="InterPro" id="IPR043133">
    <property type="entry name" value="GTP-CH-I_C/QueF"/>
</dbReference>
<dbReference type="NCBIfam" id="TIGR00525">
    <property type="entry name" value="folB"/>
    <property type="match status" value="1"/>
</dbReference>
<dbReference type="CDD" id="cd00534">
    <property type="entry name" value="DHNA_DHNTPE"/>
    <property type="match status" value="1"/>
</dbReference>
<dbReference type="NCBIfam" id="TIGR00526">
    <property type="entry name" value="folB_dom"/>
    <property type="match status" value="1"/>
</dbReference>
<comment type="pathway">
    <text evidence="2 6">Cofactor biosynthesis; tetrahydrofolate biosynthesis; 2-amino-4-hydroxy-6-hydroxymethyl-7,8-dihydropteridine diphosphate from 7,8-dihydroneopterin triphosphate: step 3/4.</text>
</comment>
<keyword evidence="5 6" id="KW-0456">Lyase</keyword>
<keyword evidence="4 6" id="KW-0289">Folate biosynthesis</keyword>
<dbReference type="AlphaFoldDB" id="A0A1I6DUF0"/>
<dbReference type="GO" id="GO:0005737">
    <property type="term" value="C:cytoplasm"/>
    <property type="evidence" value="ECO:0007669"/>
    <property type="project" value="TreeGrafter"/>
</dbReference>
<dbReference type="Proteomes" id="UP000199584">
    <property type="component" value="Unassembled WGS sequence"/>
</dbReference>
<evidence type="ECO:0000259" key="7">
    <source>
        <dbReference type="SMART" id="SM00905"/>
    </source>
</evidence>
<name>A0A1I6DUF0_9FIRM</name>
<feature type="domain" description="Dihydroneopterin aldolase/epimerase" evidence="7">
    <location>
        <begin position="18"/>
        <end position="130"/>
    </location>
</feature>
<protein>
    <recommendedName>
        <fullName evidence="6">7,8-dihydroneopterin aldolase</fullName>
        <ecNumber evidence="6">4.1.2.25</ecNumber>
    </recommendedName>
</protein>
<dbReference type="Gene3D" id="3.30.1130.10">
    <property type="match status" value="1"/>
</dbReference>
<sequence length="139" mass="15563">MLLSGGKHGNEVFGLDKIIMNDMAFYGYHGVLPQERELGQKFVVDVELYLDLRAAGVHDDPQMTVSYADVYEVVQREVTGRPCKLIEALAERIAARLLEGFPLQEVLVRVKKPAAPVPGHFGYMGVEIRRLNEQVGNRP</sequence>
<dbReference type="FunFam" id="3.30.1130.10:FF:000003">
    <property type="entry name" value="7,8-dihydroneopterin aldolase"/>
    <property type="match status" value="1"/>
</dbReference>